<dbReference type="AlphaFoldDB" id="A0A6I1FF88"/>
<accession>A0A6I1FF88</accession>
<keyword evidence="3" id="KW-1185">Reference proteome</keyword>
<feature type="domain" description="Phosphodiester glycosidase" evidence="1">
    <location>
        <begin position="217"/>
        <end position="393"/>
    </location>
</feature>
<dbReference type="Proteomes" id="UP000429595">
    <property type="component" value="Unassembled WGS sequence"/>
</dbReference>
<proteinExistence type="predicted"/>
<gene>
    <name evidence="2" type="ORF">F9802_10430</name>
</gene>
<dbReference type="InterPro" id="IPR018711">
    <property type="entry name" value="NAGPA"/>
</dbReference>
<dbReference type="Pfam" id="PF09992">
    <property type="entry name" value="NAGPA"/>
    <property type="match status" value="1"/>
</dbReference>
<protein>
    <recommendedName>
        <fullName evidence="1">Phosphodiester glycosidase domain-containing protein</fullName>
    </recommendedName>
</protein>
<evidence type="ECO:0000313" key="2">
    <source>
        <dbReference type="EMBL" id="KAB7706605.1"/>
    </source>
</evidence>
<comment type="caution">
    <text evidence="2">The sequence shown here is derived from an EMBL/GenBank/DDBJ whole genome shotgun (WGS) entry which is preliminary data.</text>
</comment>
<organism evidence="2 3">
    <name type="scientific">Bacillus aerolatus</name>
    <dbReference type="NCBI Taxonomy" id="2653354"/>
    <lineage>
        <taxon>Bacteria</taxon>
        <taxon>Bacillati</taxon>
        <taxon>Bacillota</taxon>
        <taxon>Bacilli</taxon>
        <taxon>Bacillales</taxon>
        <taxon>Bacillaceae</taxon>
        <taxon>Bacillus</taxon>
    </lineage>
</organism>
<name>A0A6I1FF88_9BACI</name>
<dbReference type="RefSeq" id="WP_152151659.1">
    <property type="nucleotide sequence ID" value="NZ_WEIO01000005.1"/>
</dbReference>
<dbReference type="PANTHER" id="PTHR40446">
    <property type="entry name" value="N-ACETYLGLUCOSAMINE-1-PHOSPHODIESTER ALPHA-N-ACETYLGLUCOSAMINIDASE"/>
    <property type="match status" value="1"/>
</dbReference>
<evidence type="ECO:0000259" key="1">
    <source>
        <dbReference type="Pfam" id="PF09992"/>
    </source>
</evidence>
<dbReference type="PANTHER" id="PTHR40446:SF2">
    <property type="entry name" value="N-ACETYLGLUCOSAMINE-1-PHOSPHODIESTER ALPHA-N-ACETYLGLUCOSAMINIDASE"/>
    <property type="match status" value="1"/>
</dbReference>
<sequence>MLNKKTGPIIFMLVLLLAFPIESLAKTTALSNGVNWRHLYTKVNGKYQSIDIIGIDLTKRGHSISYHLPAPYYQLDRVSALSNRKMPAGQRQLAAINASFFHFGTREPAYMLANNGHLDNLGAVSGKNTDYMYVPAAFGMKQNGAAVIDRLNLPVTVRFGETTLPMTGYNESREKDEMIVYTRSMKYENTRTNPYGYEVTVDDLDQPLDPGAEFGKAVTGKVTNIRTYGERSSSVIPKNGFVLSAHGEKTKLLKQLKPGDQVSLTVDVEEKWKDSRFMLASGPLLVQKGKAEMTMAATSPNARTRAPRSAVMVDKSGRKVYFVTVDGRQKGRPGMTLQEFANYLKSLGGYEALNLDGGGSTTLAGRMIGSSKSKVLNRPSDGSERTVSAILEVFRSK</sequence>
<dbReference type="EMBL" id="WEIO01000005">
    <property type="protein sequence ID" value="KAB7706605.1"/>
    <property type="molecule type" value="Genomic_DNA"/>
</dbReference>
<evidence type="ECO:0000313" key="3">
    <source>
        <dbReference type="Proteomes" id="UP000429595"/>
    </source>
</evidence>
<reference evidence="2 3" key="1">
    <citation type="submission" date="2019-10" db="EMBL/GenBank/DDBJ databases">
        <title>Bacillus aerolatum sp. nov., isolated from bioaerosol of sport playgrounds.</title>
        <authorList>
            <person name="Chen P."/>
            <person name="Zhang G."/>
        </authorList>
    </citation>
    <scope>NUCLEOTIDE SEQUENCE [LARGE SCALE GENOMIC DNA]</scope>
    <source>
        <strain evidence="2 3">CX253</strain>
    </source>
</reference>